<organism evidence="1 2">
    <name type="scientific">Heterotrigona itama</name>
    <dbReference type="NCBI Taxonomy" id="395501"/>
    <lineage>
        <taxon>Eukaryota</taxon>
        <taxon>Metazoa</taxon>
        <taxon>Ecdysozoa</taxon>
        <taxon>Arthropoda</taxon>
        <taxon>Hexapoda</taxon>
        <taxon>Insecta</taxon>
        <taxon>Pterygota</taxon>
        <taxon>Neoptera</taxon>
        <taxon>Endopterygota</taxon>
        <taxon>Hymenoptera</taxon>
        <taxon>Apocrita</taxon>
        <taxon>Aculeata</taxon>
        <taxon>Apoidea</taxon>
        <taxon>Anthophila</taxon>
        <taxon>Apidae</taxon>
        <taxon>Heterotrigona</taxon>
    </lineage>
</organism>
<proteinExistence type="predicted"/>
<dbReference type="Proteomes" id="UP000752696">
    <property type="component" value="Unassembled WGS sequence"/>
</dbReference>
<protein>
    <submittedName>
        <fullName evidence="1">Uncharacterized protein</fullName>
    </submittedName>
</protein>
<dbReference type="EMBL" id="CAJDYZ010006803">
    <property type="protein sequence ID" value="CAD1473714.1"/>
    <property type="molecule type" value="Genomic_DNA"/>
</dbReference>
<feature type="non-terminal residue" evidence="1">
    <location>
        <position position="1"/>
    </location>
</feature>
<reference evidence="1" key="1">
    <citation type="submission" date="2020-07" db="EMBL/GenBank/DDBJ databases">
        <authorList>
            <person name="Nazaruddin N."/>
        </authorList>
    </citation>
    <scope>NUCLEOTIDE SEQUENCE</scope>
</reference>
<dbReference type="OrthoDB" id="5978988at2759"/>
<sequence>VDDEANLDTDMMMGLLPDQLQTRAQEIIPKCTPT</sequence>
<name>A0A6V7H3H2_9HYME</name>
<evidence type="ECO:0000313" key="2">
    <source>
        <dbReference type="Proteomes" id="UP000752696"/>
    </source>
</evidence>
<dbReference type="AlphaFoldDB" id="A0A6V7H3H2"/>
<gene>
    <name evidence="1" type="ORF">MHI_LOCUS409064</name>
</gene>
<keyword evidence="2" id="KW-1185">Reference proteome</keyword>
<feature type="non-terminal residue" evidence="1">
    <location>
        <position position="34"/>
    </location>
</feature>
<evidence type="ECO:0000313" key="1">
    <source>
        <dbReference type="EMBL" id="CAD1473714.1"/>
    </source>
</evidence>
<comment type="caution">
    <text evidence="1">The sequence shown here is derived from an EMBL/GenBank/DDBJ whole genome shotgun (WGS) entry which is preliminary data.</text>
</comment>
<accession>A0A6V7H3H2</accession>